<evidence type="ECO:0000313" key="3">
    <source>
        <dbReference type="Proteomes" id="UP001175227"/>
    </source>
</evidence>
<keyword evidence="1" id="KW-0472">Membrane</keyword>
<feature type="transmembrane region" description="Helical" evidence="1">
    <location>
        <begin position="29"/>
        <end position="48"/>
    </location>
</feature>
<proteinExistence type="predicted"/>
<dbReference type="AlphaFoldDB" id="A0AA39NNG7"/>
<keyword evidence="1" id="KW-1133">Transmembrane helix</keyword>
<name>A0AA39NNG7_9AGAR</name>
<reference evidence="2" key="1">
    <citation type="submission" date="2023-06" db="EMBL/GenBank/DDBJ databases">
        <authorList>
            <consortium name="Lawrence Berkeley National Laboratory"/>
            <person name="Ahrendt S."/>
            <person name="Sahu N."/>
            <person name="Indic B."/>
            <person name="Wong-Bajracharya J."/>
            <person name="Merenyi Z."/>
            <person name="Ke H.-M."/>
            <person name="Monk M."/>
            <person name="Kocsube S."/>
            <person name="Drula E."/>
            <person name="Lipzen A."/>
            <person name="Balint B."/>
            <person name="Henrissat B."/>
            <person name="Andreopoulos B."/>
            <person name="Martin F.M."/>
            <person name="Harder C.B."/>
            <person name="Rigling D."/>
            <person name="Ford K.L."/>
            <person name="Foster G.D."/>
            <person name="Pangilinan J."/>
            <person name="Papanicolaou A."/>
            <person name="Barry K."/>
            <person name="LaButti K."/>
            <person name="Viragh M."/>
            <person name="Koriabine M."/>
            <person name="Yan M."/>
            <person name="Riley R."/>
            <person name="Champramary S."/>
            <person name="Plett K.L."/>
            <person name="Tsai I.J."/>
            <person name="Slot J."/>
            <person name="Sipos G."/>
            <person name="Plett J."/>
            <person name="Nagy L.G."/>
            <person name="Grigoriev I.V."/>
        </authorList>
    </citation>
    <scope>NUCLEOTIDE SEQUENCE</scope>
    <source>
        <strain evidence="2">ICMP 16352</strain>
    </source>
</reference>
<protein>
    <submittedName>
        <fullName evidence="2">Uncharacterized protein</fullName>
    </submittedName>
</protein>
<evidence type="ECO:0000313" key="2">
    <source>
        <dbReference type="EMBL" id="KAK0468892.1"/>
    </source>
</evidence>
<keyword evidence="3" id="KW-1185">Reference proteome</keyword>
<dbReference type="EMBL" id="JAUEPR010000065">
    <property type="protein sequence ID" value="KAK0468892.1"/>
    <property type="molecule type" value="Genomic_DNA"/>
</dbReference>
<feature type="transmembrane region" description="Helical" evidence="1">
    <location>
        <begin position="60"/>
        <end position="82"/>
    </location>
</feature>
<evidence type="ECO:0000256" key="1">
    <source>
        <dbReference type="SAM" id="Phobius"/>
    </source>
</evidence>
<sequence>MYSPKVKQCGKATMKFIGFKQLNVPHRTAHLSVITYVKLKIIFLALFVKLTAFDGATFDMVTMIPCLGLNPTFINIVILPSFNLHHQTRLNLIPMLHYTGFQVEMTFERLILPASAEAQGFYRSIASCRFKIG</sequence>
<organism evidence="2 3">
    <name type="scientific">Armillaria novae-zelandiae</name>
    <dbReference type="NCBI Taxonomy" id="153914"/>
    <lineage>
        <taxon>Eukaryota</taxon>
        <taxon>Fungi</taxon>
        <taxon>Dikarya</taxon>
        <taxon>Basidiomycota</taxon>
        <taxon>Agaricomycotina</taxon>
        <taxon>Agaricomycetes</taxon>
        <taxon>Agaricomycetidae</taxon>
        <taxon>Agaricales</taxon>
        <taxon>Marasmiineae</taxon>
        <taxon>Physalacriaceae</taxon>
        <taxon>Armillaria</taxon>
    </lineage>
</organism>
<gene>
    <name evidence="2" type="ORF">IW261DRAFT_1426086</name>
</gene>
<accession>A0AA39NNG7</accession>
<keyword evidence="1" id="KW-0812">Transmembrane</keyword>
<comment type="caution">
    <text evidence="2">The sequence shown here is derived from an EMBL/GenBank/DDBJ whole genome shotgun (WGS) entry which is preliminary data.</text>
</comment>
<dbReference type="Proteomes" id="UP001175227">
    <property type="component" value="Unassembled WGS sequence"/>
</dbReference>